<feature type="chain" id="PRO_5046420962" description="Peptidase A1 domain-containing protein" evidence="7">
    <location>
        <begin position="26"/>
        <end position="492"/>
    </location>
</feature>
<dbReference type="PROSITE" id="PS00141">
    <property type="entry name" value="ASP_PROTEASE"/>
    <property type="match status" value="2"/>
</dbReference>
<dbReference type="PROSITE" id="PS51767">
    <property type="entry name" value="PEPTIDASE_A1"/>
    <property type="match status" value="1"/>
</dbReference>
<keyword evidence="6" id="KW-0472">Membrane</keyword>
<accession>A0ABR3IVZ5</accession>
<dbReference type="SUPFAM" id="SSF50630">
    <property type="entry name" value="Acid proteases"/>
    <property type="match status" value="1"/>
</dbReference>
<dbReference type="InterPro" id="IPR034164">
    <property type="entry name" value="Pepsin-like_dom"/>
</dbReference>
<evidence type="ECO:0000256" key="3">
    <source>
        <dbReference type="ARBA" id="ARBA00023015"/>
    </source>
</evidence>
<comment type="caution">
    <text evidence="9">The sequence shown here is derived from an EMBL/GenBank/DDBJ whole genome shotgun (WGS) entry which is preliminary data.</text>
</comment>
<keyword evidence="4" id="KW-0804">Transcription</keyword>
<sequence>MRLLLARGFSLEFIFLVCLAVASEGRPQPAGAPAGAPSGSHGFKIPMRRILQKHSRVGTVLSAQMSLMNSQDFAYIINVGIGNETLPVILDTGSSDLWVVSSQCTTSDCNDVPKYHNSSGSLKATSTPFALNYLMGSVSGQVGFDTVSLGPYQVFNQTFALANKTEGLGLSSTGNSGILGLSFQATASISASTGTTLLENIFASFDESDRFFAFRLGQDDGAASSASSFTFGQLDPAIATSTTGFQYTPVSKAGASDYNYWKLPLRGLSLNGTAISLSPSLISSAQEPIAVLDTGTTLILGPTQDVDQFWGLAGQGGGARKNPATSMWEVRCERAMIVEFFLGDEASSRAYALHALDTNWSEGGSPDGWCLGGIQGNDGINSGDWLLGDVFLRNVYVTHHGANSTHPPLIGLLNMTDPSKALAEFRRERGPDPLPPFTGTVRVNGAISRMAVNPLPLYFLSSLCGFVSGAVLTALFRARWGPLPAVDRKIMD</sequence>
<dbReference type="InterPro" id="IPR001969">
    <property type="entry name" value="Aspartic_peptidase_AS"/>
</dbReference>
<evidence type="ECO:0000259" key="8">
    <source>
        <dbReference type="PROSITE" id="PS51767"/>
    </source>
</evidence>
<evidence type="ECO:0000256" key="5">
    <source>
        <dbReference type="RuleBase" id="RU000454"/>
    </source>
</evidence>
<evidence type="ECO:0000313" key="9">
    <source>
        <dbReference type="EMBL" id="KAL0947400.1"/>
    </source>
</evidence>
<keyword evidence="2 5" id="KW-0064">Aspartyl protease</keyword>
<dbReference type="InterPro" id="IPR001461">
    <property type="entry name" value="Aspartic_peptidase_A1"/>
</dbReference>
<evidence type="ECO:0000256" key="1">
    <source>
        <dbReference type="ARBA" id="ARBA00007447"/>
    </source>
</evidence>
<protein>
    <recommendedName>
        <fullName evidence="8">Peptidase A1 domain-containing protein</fullName>
    </recommendedName>
</protein>
<evidence type="ECO:0000313" key="10">
    <source>
        <dbReference type="Proteomes" id="UP001556367"/>
    </source>
</evidence>
<dbReference type="Proteomes" id="UP001556367">
    <property type="component" value="Unassembled WGS sequence"/>
</dbReference>
<dbReference type="PROSITE" id="PS00041">
    <property type="entry name" value="HTH_ARAC_FAMILY_1"/>
    <property type="match status" value="1"/>
</dbReference>
<name>A0ABR3IVZ5_9AGAR</name>
<keyword evidence="5" id="KW-0645">Protease</keyword>
<keyword evidence="6" id="KW-1133">Transmembrane helix</keyword>
<reference evidence="10" key="1">
    <citation type="submission" date="2024-06" db="EMBL/GenBank/DDBJ databases">
        <title>Multi-omics analyses provide insights into the biosynthesis of the anticancer antibiotic pleurotin in Hohenbuehelia grisea.</title>
        <authorList>
            <person name="Weaver J.A."/>
            <person name="Alberti F."/>
        </authorList>
    </citation>
    <scope>NUCLEOTIDE SEQUENCE [LARGE SCALE GENOMIC DNA]</scope>
    <source>
        <strain evidence="10">T-177</strain>
    </source>
</reference>
<dbReference type="Gene3D" id="2.40.70.10">
    <property type="entry name" value="Acid Proteases"/>
    <property type="match status" value="2"/>
</dbReference>
<gene>
    <name evidence="9" type="ORF">HGRIS_013513</name>
</gene>
<feature type="signal peptide" evidence="7">
    <location>
        <begin position="1"/>
        <end position="25"/>
    </location>
</feature>
<comment type="similarity">
    <text evidence="1 5">Belongs to the peptidase A1 family.</text>
</comment>
<dbReference type="PANTHER" id="PTHR47966">
    <property type="entry name" value="BETA-SITE APP-CLEAVING ENZYME, ISOFORM A-RELATED"/>
    <property type="match status" value="1"/>
</dbReference>
<keyword evidence="3" id="KW-0805">Transcription regulation</keyword>
<evidence type="ECO:0000256" key="2">
    <source>
        <dbReference type="ARBA" id="ARBA00022750"/>
    </source>
</evidence>
<dbReference type="CDD" id="cd05471">
    <property type="entry name" value="pepsin_like"/>
    <property type="match status" value="1"/>
</dbReference>
<dbReference type="PANTHER" id="PTHR47966:SF57">
    <property type="entry name" value="PEPTIDASE A1 DOMAIN-CONTAINING PROTEIN"/>
    <property type="match status" value="1"/>
</dbReference>
<evidence type="ECO:0000256" key="4">
    <source>
        <dbReference type="ARBA" id="ARBA00023163"/>
    </source>
</evidence>
<dbReference type="EMBL" id="JASNQZ010000015">
    <property type="protein sequence ID" value="KAL0947400.1"/>
    <property type="molecule type" value="Genomic_DNA"/>
</dbReference>
<feature type="transmembrane region" description="Helical" evidence="6">
    <location>
        <begin position="457"/>
        <end position="476"/>
    </location>
</feature>
<dbReference type="Pfam" id="PF00026">
    <property type="entry name" value="Asp"/>
    <property type="match status" value="1"/>
</dbReference>
<feature type="domain" description="Peptidase A1" evidence="8">
    <location>
        <begin position="75"/>
        <end position="413"/>
    </location>
</feature>
<proteinExistence type="inferred from homology"/>
<keyword evidence="10" id="KW-1185">Reference proteome</keyword>
<dbReference type="InterPro" id="IPR021109">
    <property type="entry name" value="Peptidase_aspartic_dom_sf"/>
</dbReference>
<keyword evidence="7" id="KW-0732">Signal</keyword>
<organism evidence="9 10">
    <name type="scientific">Hohenbuehelia grisea</name>
    <dbReference type="NCBI Taxonomy" id="104357"/>
    <lineage>
        <taxon>Eukaryota</taxon>
        <taxon>Fungi</taxon>
        <taxon>Dikarya</taxon>
        <taxon>Basidiomycota</taxon>
        <taxon>Agaricomycotina</taxon>
        <taxon>Agaricomycetes</taxon>
        <taxon>Agaricomycetidae</taxon>
        <taxon>Agaricales</taxon>
        <taxon>Pleurotineae</taxon>
        <taxon>Pleurotaceae</taxon>
        <taxon>Hohenbuehelia</taxon>
    </lineage>
</organism>
<evidence type="ECO:0000256" key="6">
    <source>
        <dbReference type="SAM" id="Phobius"/>
    </source>
</evidence>
<dbReference type="InterPro" id="IPR033121">
    <property type="entry name" value="PEPTIDASE_A1"/>
</dbReference>
<keyword evidence="5" id="KW-0378">Hydrolase</keyword>
<dbReference type="InterPro" id="IPR018062">
    <property type="entry name" value="HTH_AraC-typ_CS"/>
</dbReference>
<evidence type="ECO:0000256" key="7">
    <source>
        <dbReference type="SAM" id="SignalP"/>
    </source>
</evidence>
<dbReference type="PRINTS" id="PR00792">
    <property type="entry name" value="PEPSIN"/>
</dbReference>
<keyword evidence="6" id="KW-0812">Transmembrane</keyword>